<dbReference type="InterPro" id="IPR001678">
    <property type="entry name" value="MeTrfase_RsmB-F_NOP2_dom"/>
</dbReference>
<dbReference type="EMBL" id="RHFK02000019">
    <property type="protein sequence ID" value="TWW59335.1"/>
    <property type="molecule type" value="Genomic_DNA"/>
</dbReference>
<comment type="similarity">
    <text evidence="1">Belongs to the class I-like SAM-binding methyltransferase superfamily. RsmB/NOP family.</text>
</comment>
<evidence type="ECO:0000256" key="2">
    <source>
        <dbReference type="SAM" id="MobiDB-lite"/>
    </source>
</evidence>
<keyword evidence="1 4" id="KW-0489">Methyltransferase</keyword>
<comment type="caution">
    <text evidence="1">Lacks conserved residue(s) required for the propagation of feature annotation.</text>
</comment>
<dbReference type="GO" id="GO:0008168">
    <property type="term" value="F:methyltransferase activity"/>
    <property type="evidence" value="ECO:0007669"/>
    <property type="project" value="UniProtKB-KW"/>
</dbReference>
<comment type="caution">
    <text evidence="4">The sequence shown here is derived from an EMBL/GenBank/DDBJ whole genome shotgun (WGS) entry which is preliminary data.</text>
</comment>
<dbReference type="PROSITE" id="PS51686">
    <property type="entry name" value="SAM_MT_RSMB_NOP"/>
    <property type="match status" value="1"/>
</dbReference>
<reference evidence="4 5" key="1">
    <citation type="submission" date="2019-04" db="EMBL/GenBank/DDBJ databases">
        <title>Chromosome genome assembly for Takifugu flavidus.</title>
        <authorList>
            <person name="Xiao S."/>
        </authorList>
    </citation>
    <scope>NUCLEOTIDE SEQUENCE [LARGE SCALE GENOMIC DNA]</scope>
    <source>
        <strain evidence="4">HTHZ2018</strain>
        <tissue evidence="4">Muscle</tissue>
    </source>
</reference>
<accession>A0A5C6MWS6</accession>
<dbReference type="SUPFAM" id="SSF53335">
    <property type="entry name" value="S-adenosyl-L-methionine-dependent methyltransferases"/>
    <property type="match status" value="1"/>
</dbReference>
<organism evidence="4 5">
    <name type="scientific">Takifugu flavidus</name>
    <name type="common">sansaifugu</name>
    <dbReference type="NCBI Taxonomy" id="433684"/>
    <lineage>
        <taxon>Eukaryota</taxon>
        <taxon>Metazoa</taxon>
        <taxon>Chordata</taxon>
        <taxon>Craniata</taxon>
        <taxon>Vertebrata</taxon>
        <taxon>Euteleostomi</taxon>
        <taxon>Actinopterygii</taxon>
        <taxon>Neopterygii</taxon>
        <taxon>Teleostei</taxon>
        <taxon>Neoteleostei</taxon>
        <taxon>Acanthomorphata</taxon>
        <taxon>Eupercaria</taxon>
        <taxon>Tetraodontiformes</taxon>
        <taxon>Tetradontoidea</taxon>
        <taxon>Tetraodontidae</taxon>
        <taxon>Takifugu</taxon>
    </lineage>
</organism>
<evidence type="ECO:0000313" key="4">
    <source>
        <dbReference type="EMBL" id="TWW59335.1"/>
    </source>
</evidence>
<dbReference type="PANTHER" id="PTHR14663:SF2">
    <property type="entry name" value="METHYLTRANSFERASE NSUN7-RELATED"/>
    <property type="match status" value="1"/>
</dbReference>
<feature type="domain" description="SAM-dependent MTase RsmB/NOP-type" evidence="3">
    <location>
        <begin position="104"/>
        <end position="403"/>
    </location>
</feature>
<keyword evidence="1 4" id="KW-0808">Transferase</keyword>
<sequence length="697" mass="77415">MAEKAITPPSDQVYIQAAAVFHQLRPEKPTNHQHLHYGKKPDEIKDEIPERRAFQLAFKTLKYEALLEDIITDSCFHTTQHIASNMLPLAMVMLFDFQERKFMPRKCSAKEDEPLQEVRNIESSLQRTCQNQTAQSKTSTTLCVGQYSEEQLYALVQFSSLMGSSVLHMQDRSVCVVVSVLRPLLFEKSDVLAAGTFSGLTAAQVAVAAATRCSRVLLCGSDHTPSHIKEMTELFTQMNIKNVKILPETFCGLHDCARSIHRLKVILVLPRCSCSALSDPVPLIHGEHGDMDLLSDLSQGSVSQSRIQTMTTQQARLLAHALSFQKVQTVVYCTRSVYPEENQQLVKRVLDKIHTHPKVLPFRVNGPIFPDHSPSGDTMDSEFFRLEPSQLSNGCFIARLSRQADPTKVESVHDVLARAVAKGLLGGIISRESKKGKREKRRKDRKDPADSKPSSPSSHDEETGNEFEDDHEPLYATEHDGEDEHEKRTGGKKKGTKGRKQQVKRRAKQSVTISRKQQSDSKKPAKKKQQPQHRRHHRKRRARKIPRLTLSLMSSTKPSSSLSTITALAHKLSKNVAIESQQILFSPRTPDSGPHLSSRPAVSLPAVLQRQNTDAGRAEKKVKNIKAGTSKTRAKVVKDETEVVTQVGSEAAGLVLPPISKPHHSFGSRSGSSGSHLHSQASRSKMSSSSSTSLLGL</sequence>
<feature type="compositionally biased region" description="Low complexity" evidence="2">
    <location>
        <begin position="547"/>
        <end position="559"/>
    </location>
</feature>
<keyword evidence="5" id="KW-1185">Reference proteome</keyword>
<dbReference type="AlphaFoldDB" id="A0A5C6MWS6"/>
<feature type="compositionally biased region" description="Low complexity" evidence="2">
    <location>
        <begin position="667"/>
        <end position="697"/>
    </location>
</feature>
<protein>
    <submittedName>
        <fullName evidence="4">Putative methyltransferase NSUN7</fullName>
    </submittedName>
</protein>
<name>A0A5C6MWS6_9TELE</name>
<feature type="region of interest" description="Disordered" evidence="2">
    <location>
        <begin position="648"/>
        <end position="697"/>
    </location>
</feature>
<feature type="binding site" evidence="1">
    <location>
        <position position="222"/>
    </location>
    <ligand>
        <name>S-adenosyl-L-methionine</name>
        <dbReference type="ChEBI" id="CHEBI:59789"/>
    </ligand>
</feature>
<dbReference type="PANTHER" id="PTHR14663">
    <property type="entry name" value="METHYLTRANSFERASE NSUN7-RELATED"/>
    <property type="match status" value="1"/>
</dbReference>
<dbReference type="InterPro" id="IPR042620">
    <property type="entry name" value="NSUN7"/>
</dbReference>
<gene>
    <name evidence="4" type="ORF">D4764_06G0008650</name>
</gene>
<feature type="region of interest" description="Disordered" evidence="2">
    <location>
        <begin position="430"/>
        <end position="559"/>
    </location>
</feature>
<feature type="compositionally biased region" description="Basic and acidic residues" evidence="2">
    <location>
        <begin position="477"/>
        <end position="489"/>
    </location>
</feature>
<keyword evidence="1" id="KW-0949">S-adenosyl-L-methionine</keyword>
<evidence type="ECO:0000259" key="3">
    <source>
        <dbReference type="PROSITE" id="PS51686"/>
    </source>
</evidence>
<feature type="compositionally biased region" description="Basic residues" evidence="2">
    <location>
        <begin position="524"/>
        <end position="546"/>
    </location>
</feature>
<evidence type="ECO:0000313" key="5">
    <source>
        <dbReference type="Proteomes" id="UP000324091"/>
    </source>
</evidence>
<feature type="compositionally biased region" description="Basic residues" evidence="2">
    <location>
        <begin position="490"/>
        <end position="508"/>
    </location>
</feature>
<dbReference type="GO" id="GO:0003723">
    <property type="term" value="F:RNA binding"/>
    <property type="evidence" value="ECO:0007669"/>
    <property type="project" value="UniProtKB-UniRule"/>
</dbReference>
<feature type="compositionally biased region" description="Basic residues" evidence="2">
    <location>
        <begin position="434"/>
        <end position="444"/>
    </location>
</feature>
<dbReference type="Proteomes" id="UP000324091">
    <property type="component" value="Chromosome 6"/>
</dbReference>
<evidence type="ECO:0000256" key="1">
    <source>
        <dbReference type="PROSITE-ProRule" id="PRU01023"/>
    </source>
</evidence>
<proteinExistence type="inferred from homology"/>
<keyword evidence="1" id="KW-0694">RNA-binding</keyword>
<dbReference type="Gene3D" id="3.40.50.150">
    <property type="entry name" value="Vaccinia Virus protein VP39"/>
    <property type="match status" value="1"/>
</dbReference>
<dbReference type="GO" id="GO:0032259">
    <property type="term" value="P:methylation"/>
    <property type="evidence" value="ECO:0007669"/>
    <property type="project" value="UniProtKB-KW"/>
</dbReference>
<dbReference type="InterPro" id="IPR029063">
    <property type="entry name" value="SAM-dependent_MTases_sf"/>
</dbReference>